<organism evidence="2 3">
    <name type="scientific">Weissella ceti</name>
    <dbReference type="NCBI Taxonomy" id="759620"/>
    <lineage>
        <taxon>Bacteria</taxon>
        <taxon>Bacillati</taxon>
        <taxon>Bacillota</taxon>
        <taxon>Bacilli</taxon>
        <taxon>Lactobacillales</taxon>
        <taxon>Lactobacillaceae</taxon>
        <taxon>Weissella</taxon>
    </lineage>
</organism>
<dbReference type="AlphaFoldDB" id="A0A075TZG9"/>
<feature type="transmembrane region" description="Helical" evidence="1">
    <location>
        <begin position="33"/>
        <end position="56"/>
    </location>
</feature>
<keyword evidence="1" id="KW-1133">Transmembrane helix</keyword>
<reference evidence="2 3" key="1">
    <citation type="journal article" date="2014" name="Genome Announc.">
        <title>Complete Genome Sequences of Fish Pathogenic Weissella ceti Strains WS74 and WS105.</title>
        <authorList>
            <person name="Figueiredo H.C."/>
            <person name="Leal C.A."/>
            <person name="Dorella F.A."/>
            <person name="Carvalho A.F."/>
            <person name="Soares S.C."/>
            <person name="Pereira F.L."/>
            <person name="Azevedo V.A."/>
        </authorList>
    </citation>
    <scope>NUCLEOTIDE SEQUENCE [LARGE SCALE GENOMIC DNA]</scope>
    <source>
        <strain evidence="2 3">WS74</strain>
    </source>
</reference>
<accession>A0A075TZG9</accession>
<protein>
    <submittedName>
        <fullName evidence="2">Uncharacterized protein</fullName>
    </submittedName>
</protein>
<dbReference type="PATRIC" id="fig|759620.7.peg.335"/>
<dbReference type="EMBL" id="CP009223">
    <property type="protein sequence ID" value="AIM62601.1"/>
    <property type="molecule type" value="Genomic_DNA"/>
</dbReference>
<evidence type="ECO:0000313" key="3">
    <source>
        <dbReference type="Proteomes" id="UP000029079"/>
    </source>
</evidence>
<dbReference type="STRING" id="759620.WS105_0347"/>
<dbReference type="KEGG" id="wce:WS08_0349"/>
<sequence length="70" mass="7964">MIKLMYVLSSVVTILVLIGIALLGEHLAWSPMMFMSMILIGAVGMTVLMTAITILLQRWQKEREQNDDKR</sequence>
<gene>
    <name evidence="2" type="ORF">WS74_0349</name>
</gene>
<evidence type="ECO:0000256" key="1">
    <source>
        <dbReference type="SAM" id="Phobius"/>
    </source>
</evidence>
<dbReference type="KEGG" id="wci:WS105_0347"/>
<reference evidence="3" key="2">
    <citation type="submission" date="2014-08" db="EMBL/GenBank/DDBJ databases">
        <title>Complete genome of Weissella ceti strain WS74 isolated from diseased rainbow trout in Brazil.</title>
        <authorList>
            <person name="Figueiredo H.C.P."/>
            <person name="Leal C.A.G."/>
            <person name="Pereira F.L."/>
            <person name="Soares S.C."/>
            <person name="Dorella F.A."/>
            <person name="Carvalho A.F."/>
            <person name="Azevedo V.A.C."/>
        </authorList>
    </citation>
    <scope>NUCLEOTIDE SEQUENCE [LARGE SCALE GENOMIC DNA]</scope>
    <source>
        <strain evidence="3">WS74</strain>
    </source>
</reference>
<keyword evidence="1" id="KW-0812">Transmembrane</keyword>
<evidence type="ECO:0000313" key="2">
    <source>
        <dbReference type="EMBL" id="AIM62601.1"/>
    </source>
</evidence>
<dbReference type="Proteomes" id="UP000029079">
    <property type="component" value="Chromosome"/>
</dbReference>
<keyword evidence="3" id="KW-1185">Reference proteome</keyword>
<keyword evidence="1" id="KW-0472">Membrane</keyword>
<name>A0A075TZG9_9LACO</name>
<proteinExistence type="predicted"/>
<dbReference type="KEGG" id="wct:WS74_0349"/>